<evidence type="ECO:0000313" key="12">
    <source>
        <dbReference type="Proteomes" id="UP000288805"/>
    </source>
</evidence>
<dbReference type="InterPro" id="IPR003316">
    <property type="entry name" value="E2F_WHTH_DNA-bd_dom"/>
</dbReference>
<comment type="caution">
    <text evidence="11">The sequence shown here is derived from an EMBL/GenBank/DDBJ whole genome shotgun (WGS) entry which is preliminary data.</text>
</comment>
<evidence type="ECO:0000256" key="4">
    <source>
        <dbReference type="ARBA" id="ARBA00023015"/>
    </source>
</evidence>
<evidence type="ECO:0000256" key="7">
    <source>
        <dbReference type="ARBA" id="ARBA00023242"/>
    </source>
</evidence>
<dbReference type="InterPro" id="IPR015633">
    <property type="entry name" value="E2F"/>
</dbReference>
<keyword evidence="4 9" id="KW-0805">Transcription regulation</keyword>
<reference evidence="11 12" key="1">
    <citation type="journal article" date="2018" name="PLoS Genet.">
        <title>Population sequencing reveals clonal diversity and ancestral inbreeding in the grapevine cultivar Chardonnay.</title>
        <authorList>
            <person name="Roach M.J."/>
            <person name="Johnson D.L."/>
            <person name="Bohlmann J."/>
            <person name="van Vuuren H.J."/>
            <person name="Jones S.J."/>
            <person name="Pretorius I.S."/>
            <person name="Schmidt S.A."/>
            <person name="Borneman A.R."/>
        </authorList>
    </citation>
    <scope>NUCLEOTIDE SEQUENCE [LARGE SCALE GENOMIC DNA]</scope>
    <source>
        <strain evidence="12">cv. Chardonnay</strain>
        <tissue evidence="11">Leaf</tissue>
    </source>
</reference>
<keyword evidence="8" id="KW-0131">Cell cycle</keyword>
<dbReference type="Pfam" id="PF02319">
    <property type="entry name" value="WHD_E2F_TDP"/>
    <property type="match status" value="2"/>
</dbReference>
<feature type="domain" description="E2F/DP family winged-helix DNA-binding" evidence="10">
    <location>
        <begin position="20"/>
        <end position="85"/>
    </location>
</feature>
<dbReference type="PANTHER" id="PTHR12081:SF106">
    <property type="entry name" value="E2F TRANSCRIPTION FACTOR-LIKE E2FE"/>
    <property type="match status" value="1"/>
</dbReference>
<evidence type="ECO:0000256" key="2">
    <source>
        <dbReference type="ARBA" id="ARBA00010940"/>
    </source>
</evidence>
<dbReference type="EMBL" id="QGNW01001162">
    <property type="protein sequence ID" value="RVW52847.1"/>
    <property type="molecule type" value="Genomic_DNA"/>
</dbReference>
<keyword evidence="7 9" id="KW-0539">Nucleus</keyword>
<dbReference type="PANTHER" id="PTHR12081">
    <property type="entry name" value="TRANSCRIPTION FACTOR E2F"/>
    <property type="match status" value="1"/>
</dbReference>
<organism evidence="11 12">
    <name type="scientific">Vitis vinifera</name>
    <name type="common">Grape</name>
    <dbReference type="NCBI Taxonomy" id="29760"/>
    <lineage>
        <taxon>Eukaryota</taxon>
        <taxon>Viridiplantae</taxon>
        <taxon>Streptophyta</taxon>
        <taxon>Embryophyta</taxon>
        <taxon>Tracheophyta</taxon>
        <taxon>Spermatophyta</taxon>
        <taxon>Magnoliopsida</taxon>
        <taxon>eudicotyledons</taxon>
        <taxon>Gunneridae</taxon>
        <taxon>Pentapetalae</taxon>
        <taxon>rosids</taxon>
        <taxon>Vitales</taxon>
        <taxon>Vitaceae</taxon>
        <taxon>Viteae</taxon>
        <taxon>Vitis</taxon>
    </lineage>
</organism>
<evidence type="ECO:0000313" key="11">
    <source>
        <dbReference type="EMBL" id="RVW52847.1"/>
    </source>
</evidence>
<comment type="similarity">
    <text evidence="2 9">Belongs to the E2F/DP family.</text>
</comment>
<accession>A0A438EYK7</accession>
<sequence length="344" mass="39243">MTLSSSTIQESASHHRTYSRKQKSLGLLCSNFLSLYNRDGVEPIGLDDAASRLGVERRRIYDIVNVLESVGVLARKAKNQYSWKGFGAIPKALEELREEGLRENFHTFDSNNSAKVDNRREKSLGLLTQNFVKLFLCSNVDLISLEEIARILLGDGQNSSIMRTKVRRLYDIANVLSSMNLIEKTNQTENRKPAFRWLGMRGKSENGSFSVLNLNESKKRTFGTEITNISLKRNKMASSVEGNSNQNTKMQWQMQVKHESLENGIERSDVEKGPKQSSKSYQFGPFAPVSVQDTVRQVRDWESLASTYRPQYHSQALRDLFAHYMEAWKTWYSEVAGKEPIQIS</sequence>
<keyword evidence="6 9" id="KW-0804">Transcription</keyword>
<evidence type="ECO:0000256" key="8">
    <source>
        <dbReference type="ARBA" id="ARBA00023306"/>
    </source>
</evidence>
<protein>
    <submittedName>
        <fullName evidence="11">E2F transcription factor-like E2FE</fullName>
    </submittedName>
</protein>
<dbReference type="Gene3D" id="1.10.10.10">
    <property type="entry name" value="Winged helix-like DNA-binding domain superfamily/Winged helix DNA-binding domain"/>
    <property type="match status" value="2"/>
</dbReference>
<name>A0A438EYK7_VITVI</name>
<gene>
    <name evidence="11" type="primary">E2FE_1</name>
    <name evidence="11" type="ORF">CK203_076636</name>
</gene>
<dbReference type="SUPFAM" id="SSF46785">
    <property type="entry name" value="Winged helix' DNA-binding domain"/>
    <property type="match status" value="2"/>
</dbReference>
<evidence type="ECO:0000256" key="5">
    <source>
        <dbReference type="ARBA" id="ARBA00023125"/>
    </source>
</evidence>
<dbReference type="FunFam" id="1.10.10.10:FF:000295">
    <property type="entry name" value="E2F transcription factor-like E2FE"/>
    <property type="match status" value="1"/>
</dbReference>
<dbReference type="GO" id="GO:0006357">
    <property type="term" value="P:regulation of transcription by RNA polymerase II"/>
    <property type="evidence" value="ECO:0007669"/>
    <property type="project" value="InterPro"/>
</dbReference>
<dbReference type="SMART" id="SM01372">
    <property type="entry name" value="E2F_TDP"/>
    <property type="match status" value="2"/>
</dbReference>
<evidence type="ECO:0000256" key="1">
    <source>
        <dbReference type="ARBA" id="ARBA00004123"/>
    </source>
</evidence>
<proteinExistence type="inferred from homology"/>
<dbReference type="InterPro" id="IPR036388">
    <property type="entry name" value="WH-like_DNA-bd_sf"/>
</dbReference>
<comment type="subcellular location">
    <subcellularLocation>
        <location evidence="1 9">Nucleus</location>
    </subcellularLocation>
</comment>
<dbReference type="AlphaFoldDB" id="A0A438EYK7"/>
<keyword evidence="3" id="KW-0678">Repressor</keyword>
<keyword evidence="5 9" id="KW-0238">DNA-binding</keyword>
<dbReference type="InterPro" id="IPR036390">
    <property type="entry name" value="WH_DNA-bd_sf"/>
</dbReference>
<evidence type="ECO:0000256" key="6">
    <source>
        <dbReference type="ARBA" id="ARBA00023163"/>
    </source>
</evidence>
<evidence type="ECO:0000259" key="10">
    <source>
        <dbReference type="SMART" id="SM01372"/>
    </source>
</evidence>
<evidence type="ECO:0000256" key="9">
    <source>
        <dbReference type="RuleBase" id="RU003796"/>
    </source>
</evidence>
<feature type="domain" description="E2F/DP family winged-helix DNA-binding" evidence="10">
    <location>
        <begin position="119"/>
        <end position="199"/>
    </location>
</feature>
<dbReference type="GO" id="GO:0005667">
    <property type="term" value="C:transcription regulator complex"/>
    <property type="evidence" value="ECO:0007669"/>
    <property type="project" value="InterPro"/>
</dbReference>
<evidence type="ECO:0000256" key="3">
    <source>
        <dbReference type="ARBA" id="ARBA00022491"/>
    </source>
</evidence>
<dbReference type="GO" id="GO:0005634">
    <property type="term" value="C:nucleus"/>
    <property type="evidence" value="ECO:0007669"/>
    <property type="project" value="UniProtKB-SubCell"/>
</dbReference>
<dbReference type="GO" id="GO:0000978">
    <property type="term" value="F:RNA polymerase II cis-regulatory region sequence-specific DNA binding"/>
    <property type="evidence" value="ECO:0007669"/>
    <property type="project" value="InterPro"/>
</dbReference>
<dbReference type="Proteomes" id="UP000288805">
    <property type="component" value="Unassembled WGS sequence"/>
</dbReference>
<dbReference type="FunFam" id="1.10.10.10:FF:000073">
    <property type="entry name" value="E2F transcription factor 8"/>
    <property type="match status" value="1"/>
</dbReference>